<proteinExistence type="predicted"/>
<dbReference type="SUPFAM" id="SSF55785">
    <property type="entry name" value="PYP-like sensor domain (PAS domain)"/>
    <property type="match status" value="1"/>
</dbReference>
<dbReference type="InterPro" id="IPR035965">
    <property type="entry name" value="PAS-like_dom_sf"/>
</dbReference>
<accession>B9M797</accession>
<dbReference type="PANTHER" id="PTHR43304:SF1">
    <property type="entry name" value="PAC DOMAIN-CONTAINING PROTEIN"/>
    <property type="match status" value="1"/>
</dbReference>
<dbReference type="Pfam" id="PF13188">
    <property type="entry name" value="PAS_8"/>
    <property type="match status" value="1"/>
</dbReference>
<evidence type="ECO:0000256" key="2">
    <source>
        <dbReference type="ARBA" id="ARBA00012438"/>
    </source>
</evidence>
<dbReference type="FunFam" id="3.30.565.10:FF:000006">
    <property type="entry name" value="Sensor histidine kinase WalK"/>
    <property type="match status" value="1"/>
</dbReference>
<evidence type="ECO:0000256" key="5">
    <source>
        <dbReference type="ARBA" id="ARBA00022777"/>
    </source>
</evidence>
<name>B9M797_GEODF</name>
<dbReference type="EMBL" id="CP001390">
    <property type="protein sequence ID" value="ACM20185.1"/>
    <property type="molecule type" value="Genomic_DNA"/>
</dbReference>
<dbReference type="InterPro" id="IPR004358">
    <property type="entry name" value="Sig_transdc_His_kin-like_C"/>
</dbReference>
<gene>
    <name evidence="9" type="ordered locus">Geob_1827</name>
</gene>
<dbReference type="SMART" id="SM00388">
    <property type="entry name" value="HisKA"/>
    <property type="match status" value="1"/>
</dbReference>
<dbReference type="Gene3D" id="1.10.287.130">
    <property type="match status" value="1"/>
</dbReference>
<dbReference type="SUPFAM" id="SSF55874">
    <property type="entry name" value="ATPase domain of HSP90 chaperone/DNA topoisomerase II/histidine kinase"/>
    <property type="match status" value="1"/>
</dbReference>
<evidence type="ECO:0000256" key="6">
    <source>
        <dbReference type="SAM" id="Coils"/>
    </source>
</evidence>
<evidence type="ECO:0000259" key="7">
    <source>
        <dbReference type="PROSITE" id="PS50109"/>
    </source>
</evidence>
<feature type="coiled-coil region" evidence="6">
    <location>
        <begin position="9"/>
        <end position="50"/>
    </location>
</feature>
<evidence type="ECO:0000256" key="3">
    <source>
        <dbReference type="ARBA" id="ARBA00022553"/>
    </source>
</evidence>
<keyword evidence="10" id="KW-1185">Reference proteome</keyword>
<dbReference type="STRING" id="316067.Geob_1827"/>
<keyword evidence="6" id="KW-0175">Coiled coil</keyword>
<dbReference type="Pfam" id="PF02518">
    <property type="entry name" value="HATPase_c"/>
    <property type="match status" value="1"/>
</dbReference>
<dbReference type="InterPro" id="IPR036890">
    <property type="entry name" value="HATPase_C_sf"/>
</dbReference>
<dbReference type="CDD" id="cd00082">
    <property type="entry name" value="HisKA"/>
    <property type="match status" value="1"/>
</dbReference>
<dbReference type="SUPFAM" id="SSF47384">
    <property type="entry name" value="Homodimeric domain of signal transducing histidine kinase"/>
    <property type="match status" value="1"/>
</dbReference>
<dbReference type="NCBIfam" id="TIGR00229">
    <property type="entry name" value="sensory_box"/>
    <property type="match status" value="1"/>
</dbReference>
<dbReference type="GO" id="GO:0000155">
    <property type="term" value="F:phosphorelay sensor kinase activity"/>
    <property type="evidence" value="ECO:0007669"/>
    <property type="project" value="InterPro"/>
</dbReference>
<dbReference type="eggNOG" id="COG4251">
    <property type="taxonomic scope" value="Bacteria"/>
</dbReference>
<dbReference type="InterPro" id="IPR005467">
    <property type="entry name" value="His_kinase_dom"/>
</dbReference>
<dbReference type="PROSITE" id="PS50112">
    <property type="entry name" value="PAS"/>
    <property type="match status" value="1"/>
</dbReference>
<dbReference type="CDD" id="cd00130">
    <property type="entry name" value="PAS"/>
    <property type="match status" value="1"/>
</dbReference>
<dbReference type="InterPro" id="IPR003594">
    <property type="entry name" value="HATPase_dom"/>
</dbReference>
<dbReference type="InterPro" id="IPR000014">
    <property type="entry name" value="PAS"/>
</dbReference>
<evidence type="ECO:0000256" key="1">
    <source>
        <dbReference type="ARBA" id="ARBA00000085"/>
    </source>
</evidence>
<dbReference type="PANTHER" id="PTHR43304">
    <property type="entry name" value="PHYTOCHROME-LIKE PROTEIN CPH1"/>
    <property type="match status" value="1"/>
</dbReference>
<dbReference type="Proteomes" id="UP000007721">
    <property type="component" value="Chromosome"/>
</dbReference>
<dbReference type="PRINTS" id="PR00344">
    <property type="entry name" value="BCTRLSENSOR"/>
</dbReference>
<evidence type="ECO:0000313" key="10">
    <source>
        <dbReference type="Proteomes" id="UP000007721"/>
    </source>
</evidence>
<protein>
    <recommendedName>
        <fullName evidence="2">histidine kinase</fullName>
        <ecNumber evidence="2">2.7.13.3</ecNumber>
    </recommendedName>
</protein>
<evidence type="ECO:0000259" key="8">
    <source>
        <dbReference type="PROSITE" id="PS50112"/>
    </source>
</evidence>
<dbReference type="SMART" id="SM00387">
    <property type="entry name" value="HATPase_c"/>
    <property type="match status" value="1"/>
</dbReference>
<reference evidence="9 10" key="1">
    <citation type="submission" date="2009-01" db="EMBL/GenBank/DDBJ databases">
        <title>Complete sequence of Geobacter sp. FRC-32.</title>
        <authorList>
            <consortium name="US DOE Joint Genome Institute"/>
            <person name="Lucas S."/>
            <person name="Copeland A."/>
            <person name="Lapidus A."/>
            <person name="Glavina del Rio T."/>
            <person name="Dalin E."/>
            <person name="Tice H."/>
            <person name="Bruce D."/>
            <person name="Goodwin L."/>
            <person name="Pitluck S."/>
            <person name="Saunders E."/>
            <person name="Brettin T."/>
            <person name="Detter J.C."/>
            <person name="Han C."/>
            <person name="Larimer F."/>
            <person name="Land M."/>
            <person name="Hauser L."/>
            <person name="Kyrpides N."/>
            <person name="Ovchinnikova G."/>
            <person name="Kostka J."/>
            <person name="Richardson P."/>
        </authorList>
    </citation>
    <scope>NUCLEOTIDE SEQUENCE [LARGE SCALE GENOMIC DNA]</scope>
    <source>
        <strain evidence="10">DSM 22248 / JCM 15807 / FRC-32</strain>
    </source>
</reference>
<dbReference type="InterPro" id="IPR003661">
    <property type="entry name" value="HisK_dim/P_dom"/>
</dbReference>
<evidence type="ECO:0000313" key="9">
    <source>
        <dbReference type="EMBL" id="ACM20185.1"/>
    </source>
</evidence>
<dbReference type="KEGG" id="geo:Geob_1827"/>
<dbReference type="EC" id="2.7.13.3" evidence="2"/>
<evidence type="ECO:0000256" key="4">
    <source>
        <dbReference type="ARBA" id="ARBA00022679"/>
    </source>
</evidence>
<dbReference type="Gene3D" id="3.30.450.20">
    <property type="entry name" value="PAS domain"/>
    <property type="match status" value="1"/>
</dbReference>
<dbReference type="InterPro" id="IPR052162">
    <property type="entry name" value="Sensor_kinase/Photoreceptor"/>
</dbReference>
<organism evidence="9 10">
    <name type="scientific">Geotalea daltonii (strain DSM 22248 / JCM 15807 / FRC-32)</name>
    <name type="common">Geobacter daltonii</name>
    <dbReference type="NCBI Taxonomy" id="316067"/>
    <lineage>
        <taxon>Bacteria</taxon>
        <taxon>Pseudomonadati</taxon>
        <taxon>Thermodesulfobacteriota</taxon>
        <taxon>Desulfuromonadia</taxon>
        <taxon>Geobacterales</taxon>
        <taxon>Geobacteraceae</taxon>
        <taxon>Geotalea</taxon>
    </lineage>
</organism>
<keyword evidence="5 9" id="KW-0418">Kinase</keyword>
<feature type="domain" description="PAS" evidence="8">
    <location>
        <begin position="208"/>
        <end position="248"/>
    </location>
</feature>
<comment type="catalytic activity">
    <reaction evidence="1">
        <text>ATP + protein L-histidine = ADP + protein N-phospho-L-histidine.</text>
        <dbReference type="EC" id="2.7.13.3"/>
    </reaction>
</comment>
<keyword evidence="3" id="KW-0597">Phosphoprotein</keyword>
<feature type="domain" description="Histidine kinase" evidence="7">
    <location>
        <begin position="360"/>
        <end position="574"/>
    </location>
</feature>
<dbReference type="AlphaFoldDB" id="B9M797"/>
<dbReference type="CDD" id="cd16921">
    <property type="entry name" value="HATPase_FilI-like"/>
    <property type="match status" value="1"/>
</dbReference>
<sequence length="575" mass="65023">MLQREIKNLSEQVKRLVKAESRLYRYQEELDAQLKEYKDLYELNRKLNETFDVTSIFLHTVDYLTQHLEYERAIALQRTANGDYRVAALAGYYDDLEKSCVAALTISPDAPLLAPLSRGEEFLISTTDAADGALREFGARGYLNEFFIFPLGRYAPRALIVVGNSADKAEFYRKVDAGHENLVSTGNVIGLVSSALEKNSLYAALGESEYRLKSVVENLTEGLILIDPAGEGLQWNRAALLMHGYSRSVDEVASCPKLDQVFQLLQVDGKPLPMEQLPIKRILRGEEFKDYHLVVRRRNTDWQRTFSFSGVLIRDCRGEPFIGVLTLHDVTSRKQSEDERERLIAELQRSNGELQQFAYVSSHDLQEPIRMVTSYAQLLQKRYQGKLDDKADSYISYMVEAAHRMSSLIDDLLALSRVGRSKSPPAPVALEPVVQQALDNMRISIGESGAEVTYGPLPTVPGDEIQLLQLFKNLIGNAVKYRKKDVPPRVHISAVRKGNQWVFGVHDNGIGIEPQYHERIFVIFQRLHYREDYPGTGIGLSICQKIVENHGGRIWVESTLGEGSTFYFTLPAKDD</sequence>
<dbReference type="Pfam" id="PF00512">
    <property type="entry name" value="HisKA"/>
    <property type="match status" value="1"/>
</dbReference>
<dbReference type="HOGENOM" id="CLU_000445_114_72_7"/>
<keyword evidence="4" id="KW-0808">Transferase</keyword>
<dbReference type="InterPro" id="IPR036097">
    <property type="entry name" value="HisK_dim/P_sf"/>
</dbReference>
<dbReference type="PROSITE" id="PS50109">
    <property type="entry name" value="HIS_KIN"/>
    <property type="match status" value="1"/>
</dbReference>
<dbReference type="Gene3D" id="3.30.565.10">
    <property type="entry name" value="Histidine kinase-like ATPase, C-terminal domain"/>
    <property type="match status" value="1"/>
</dbReference>